<evidence type="ECO:0000256" key="1">
    <source>
        <dbReference type="SAM" id="Phobius"/>
    </source>
</evidence>
<accession>A0A2D0JUB8</accession>
<dbReference type="AlphaFoldDB" id="A0A2D0JUB8"/>
<feature type="transmembrane region" description="Helical" evidence="1">
    <location>
        <begin position="93"/>
        <end position="114"/>
    </location>
</feature>
<reference evidence="2 3" key="1">
    <citation type="journal article" date="2017" name="Nat. Microbiol.">
        <title>Natural product diversity associated with the nematode symbionts Photorhabdus and Xenorhabdus.</title>
        <authorList>
            <person name="Tobias N.J."/>
            <person name="Wolff H."/>
            <person name="Djahanschiri B."/>
            <person name="Grundmann F."/>
            <person name="Kronenwerth M."/>
            <person name="Shi Y.M."/>
            <person name="Simonyi S."/>
            <person name="Grun P."/>
            <person name="Shapiro-Ilan D."/>
            <person name="Pidot S.J."/>
            <person name="Stinear T.P."/>
            <person name="Ebersberger I."/>
            <person name="Bode H.B."/>
        </authorList>
    </citation>
    <scope>NUCLEOTIDE SEQUENCE [LARGE SCALE GENOMIC DNA]</scope>
    <source>
        <strain evidence="2 3">DSM 17902</strain>
    </source>
</reference>
<evidence type="ECO:0000313" key="2">
    <source>
        <dbReference type="EMBL" id="PHM49924.1"/>
    </source>
</evidence>
<keyword evidence="1" id="KW-0472">Membrane</keyword>
<comment type="caution">
    <text evidence="2">The sequence shown here is derived from an EMBL/GenBank/DDBJ whole genome shotgun (WGS) entry which is preliminary data.</text>
</comment>
<feature type="transmembrane region" description="Helical" evidence="1">
    <location>
        <begin position="45"/>
        <end position="62"/>
    </location>
</feature>
<dbReference type="Proteomes" id="UP000221980">
    <property type="component" value="Unassembled WGS sequence"/>
</dbReference>
<keyword evidence="3" id="KW-1185">Reference proteome</keyword>
<keyword evidence="1" id="KW-1133">Transmembrane helix</keyword>
<protein>
    <submittedName>
        <fullName evidence="2">Uncharacterized protein</fullName>
    </submittedName>
</protein>
<dbReference type="OrthoDB" id="9930451at2"/>
<keyword evidence="1" id="KW-0812">Transmembrane</keyword>
<gene>
    <name evidence="2" type="ORF">Xmir_00807</name>
</gene>
<sequence length="119" mass="14115">MSKYKTKKYDQKIFDYLDILDKRFSLGFIAITLMVVLIFDKKIAKVLFIIWPVYSLIYIRMFRKFSNQLKGKGMRELTNSWGNSHPFYQFSKLCVFLSVIGFIIFLLFFLSHIITGEST</sequence>
<proteinExistence type="predicted"/>
<dbReference type="RefSeq" id="WP_099113152.1">
    <property type="nucleotide sequence ID" value="NZ_CAWNQI010000062.1"/>
</dbReference>
<evidence type="ECO:0000313" key="3">
    <source>
        <dbReference type="Proteomes" id="UP000221980"/>
    </source>
</evidence>
<dbReference type="EMBL" id="NITZ01000003">
    <property type="protein sequence ID" value="PHM49924.1"/>
    <property type="molecule type" value="Genomic_DNA"/>
</dbReference>
<name>A0A2D0JUB8_9GAMM</name>
<feature type="transmembrane region" description="Helical" evidence="1">
    <location>
        <begin position="20"/>
        <end position="39"/>
    </location>
</feature>
<organism evidence="2 3">
    <name type="scientific">Xenorhabdus miraniensis</name>
    <dbReference type="NCBI Taxonomy" id="351674"/>
    <lineage>
        <taxon>Bacteria</taxon>
        <taxon>Pseudomonadati</taxon>
        <taxon>Pseudomonadota</taxon>
        <taxon>Gammaproteobacteria</taxon>
        <taxon>Enterobacterales</taxon>
        <taxon>Morganellaceae</taxon>
        <taxon>Xenorhabdus</taxon>
    </lineage>
</organism>